<sequence length="71" mass="8117">MTERDDVEKLIVRLSPEPVCDDCIGRTLRLADAAHTHQRIRELAGSNGFERLRQVCSLCGMERISIHRVSR</sequence>
<evidence type="ECO:0000313" key="1">
    <source>
        <dbReference type="EMBL" id="TPG52256.1"/>
    </source>
</evidence>
<dbReference type="OrthoDB" id="7573431at2"/>
<dbReference type="EMBL" id="RCZC01000004">
    <property type="protein sequence ID" value="TPG52256.1"/>
    <property type="molecule type" value="Genomic_DNA"/>
</dbReference>
<protein>
    <submittedName>
        <fullName evidence="1">Uncharacterized protein</fullName>
    </submittedName>
</protein>
<accession>A0A502FT11</accession>
<gene>
    <name evidence="1" type="ORF">EAH76_15295</name>
</gene>
<comment type="caution">
    <text evidence="1">The sequence shown here is derived from an EMBL/GenBank/DDBJ whole genome shotgun (WGS) entry which is preliminary data.</text>
</comment>
<reference evidence="1 2" key="1">
    <citation type="journal article" date="2019" name="Environ. Microbiol.">
        <title>Species interactions and distinct microbial communities in high Arctic permafrost affected cryosols are associated with the CH4 and CO2 gas fluxes.</title>
        <authorList>
            <person name="Altshuler I."/>
            <person name="Hamel J."/>
            <person name="Turney S."/>
            <person name="Magnuson E."/>
            <person name="Levesque R."/>
            <person name="Greer C."/>
            <person name="Whyte L.G."/>
        </authorList>
    </citation>
    <scope>NUCLEOTIDE SEQUENCE [LARGE SCALE GENOMIC DNA]</scope>
    <source>
        <strain evidence="1 2">E6.1</strain>
    </source>
</reference>
<dbReference type="Proteomes" id="UP000319931">
    <property type="component" value="Unassembled WGS sequence"/>
</dbReference>
<dbReference type="AlphaFoldDB" id="A0A502FT11"/>
<dbReference type="RefSeq" id="WP_140851153.1">
    <property type="nucleotide sequence ID" value="NZ_RCZC01000004.1"/>
</dbReference>
<keyword evidence="2" id="KW-1185">Reference proteome</keyword>
<organism evidence="1 2">
    <name type="scientific">Sphingomonas glacialis</name>
    <dbReference type="NCBI Taxonomy" id="658225"/>
    <lineage>
        <taxon>Bacteria</taxon>
        <taxon>Pseudomonadati</taxon>
        <taxon>Pseudomonadota</taxon>
        <taxon>Alphaproteobacteria</taxon>
        <taxon>Sphingomonadales</taxon>
        <taxon>Sphingomonadaceae</taxon>
        <taxon>Sphingomonas</taxon>
    </lineage>
</organism>
<name>A0A502FT11_9SPHN</name>
<proteinExistence type="predicted"/>
<evidence type="ECO:0000313" key="2">
    <source>
        <dbReference type="Proteomes" id="UP000319931"/>
    </source>
</evidence>